<evidence type="ECO:0000313" key="2">
    <source>
        <dbReference type="EMBL" id="GJT89165.1"/>
    </source>
</evidence>
<protein>
    <submittedName>
        <fullName evidence="2">Uncharacterized protein</fullName>
    </submittedName>
</protein>
<dbReference type="EMBL" id="BQNB010019796">
    <property type="protein sequence ID" value="GJT89165.1"/>
    <property type="molecule type" value="Genomic_DNA"/>
</dbReference>
<keyword evidence="1" id="KW-0472">Membrane</keyword>
<feature type="transmembrane region" description="Helical" evidence="1">
    <location>
        <begin position="63"/>
        <end position="85"/>
    </location>
</feature>
<gene>
    <name evidence="2" type="ORF">Tco_1070882</name>
</gene>
<name>A0ABQ5HMP4_9ASTR</name>
<reference evidence="2" key="2">
    <citation type="submission" date="2022-01" db="EMBL/GenBank/DDBJ databases">
        <authorList>
            <person name="Yamashiro T."/>
            <person name="Shiraishi A."/>
            <person name="Satake H."/>
            <person name="Nakayama K."/>
        </authorList>
    </citation>
    <scope>NUCLEOTIDE SEQUENCE</scope>
</reference>
<organism evidence="2 3">
    <name type="scientific">Tanacetum coccineum</name>
    <dbReference type="NCBI Taxonomy" id="301880"/>
    <lineage>
        <taxon>Eukaryota</taxon>
        <taxon>Viridiplantae</taxon>
        <taxon>Streptophyta</taxon>
        <taxon>Embryophyta</taxon>
        <taxon>Tracheophyta</taxon>
        <taxon>Spermatophyta</taxon>
        <taxon>Magnoliopsida</taxon>
        <taxon>eudicotyledons</taxon>
        <taxon>Gunneridae</taxon>
        <taxon>Pentapetalae</taxon>
        <taxon>asterids</taxon>
        <taxon>campanulids</taxon>
        <taxon>Asterales</taxon>
        <taxon>Asteraceae</taxon>
        <taxon>Asteroideae</taxon>
        <taxon>Anthemideae</taxon>
        <taxon>Anthemidinae</taxon>
        <taxon>Tanacetum</taxon>
    </lineage>
</organism>
<keyword evidence="3" id="KW-1185">Reference proteome</keyword>
<dbReference type="Proteomes" id="UP001151760">
    <property type="component" value="Unassembled WGS sequence"/>
</dbReference>
<evidence type="ECO:0000313" key="3">
    <source>
        <dbReference type="Proteomes" id="UP001151760"/>
    </source>
</evidence>
<accession>A0ABQ5HMP4</accession>
<proteinExistence type="predicted"/>
<sequence length="106" mass="11704">MGHSPEFAAPTKRFKWSAGSVDPLYNAMLGLLKSSSSISLPFTMRSSLGSGSSISKFSRIGLALFRLLCSLIIDFMAIVSFRFVLSLEGEFLLGRLDLPDLRLLWD</sequence>
<comment type="caution">
    <text evidence="2">The sequence shown here is derived from an EMBL/GenBank/DDBJ whole genome shotgun (WGS) entry which is preliminary data.</text>
</comment>
<evidence type="ECO:0000256" key="1">
    <source>
        <dbReference type="SAM" id="Phobius"/>
    </source>
</evidence>
<reference evidence="2" key="1">
    <citation type="journal article" date="2022" name="Int. J. Mol. Sci.">
        <title>Draft Genome of Tanacetum Coccineum: Genomic Comparison of Closely Related Tanacetum-Family Plants.</title>
        <authorList>
            <person name="Yamashiro T."/>
            <person name="Shiraishi A."/>
            <person name="Nakayama K."/>
            <person name="Satake H."/>
        </authorList>
    </citation>
    <scope>NUCLEOTIDE SEQUENCE</scope>
</reference>
<keyword evidence="1" id="KW-1133">Transmembrane helix</keyword>
<keyword evidence="1" id="KW-0812">Transmembrane</keyword>